<reference evidence="1" key="2">
    <citation type="submission" date="2021-01" db="EMBL/GenBank/DDBJ databases">
        <authorList>
            <person name="Schikora-Tamarit M.A."/>
        </authorList>
    </citation>
    <scope>NUCLEOTIDE SEQUENCE</scope>
    <source>
        <strain evidence="1">CBS6341</strain>
    </source>
</reference>
<keyword evidence="2" id="KW-1185">Reference proteome</keyword>
<sequence>MPKCLLWLFQIPTRFPKYNDGFLTVDQARMLRYSTQQRQHLNLSIGSLSNVMLFAAPIQNNGYQTNIFANEDVGSLNVFLTVVSHMTYRTKDKGSNLSNPIENNRATSVLSFASTMIGGSKVSIMVQNPTSSVIQ</sequence>
<comment type="caution">
    <text evidence="1">The sequence shown here is derived from an EMBL/GenBank/DDBJ whole genome shotgun (WGS) entry which is preliminary data.</text>
</comment>
<protein>
    <submittedName>
        <fullName evidence="1">Uncharacterized protein</fullName>
    </submittedName>
</protein>
<dbReference type="Proteomes" id="UP000769528">
    <property type="component" value="Unassembled WGS sequence"/>
</dbReference>
<name>A0A9P8PT50_9ASCO</name>
<gene>
    <name evidence="1" type="ORF">WICMUC_001882</name>
</gene>
<dbReference type="EMBL" id="JAEUBF010000550">
    <property type="protein sequence ID" value="KAH3677127.1"/>
    <property type="molecule type" value="Genomic_DNA"/>
</dbReference>
<reference evidence="1" key="1">
    <citation type="journal article" date="2021" name="Open Biol.">
        <title>Shared evolutionary footprints suggest mitochondrial oxidative damage underlies multiple complex I losses in fungi.</title>
        <authorList>
            <person name="Schikora-Tamarit M.A."/>
            <person name="Marcet-Houben M."/>
            <person name="Nosek J."/>
            <person name="Gabaldon T."/>
        </authorList>
    </citation>
    <scope>NUCLEOTIDE SEQUENCE</scope>
    <source>
        <strain evidence="1">CBS6341</strain>
    </source>
</reference>
<accession>A0A9P8PT50</accession>
<proteinExistence type="predicted"/>
<dbReference type="AlphaFoldDB" id="A0A9P8PT50"/>
<evidence type="ECO:0000313" key="2">
    <source>
        <dbReference type="Proteomes" id="UP000769528"/>
    </source>
</evidence>
<evidence type="ECO:0000313" key="1">
    <source>
        <dbReference type="EMBL" id="KAH3677127.1"/>
    </source>
</evidence>
<organism evidence="1 2">
    <name type="scientific">Wickerhamomyces mucosus</name>
    <dbReference type="NCBI Taxonomy" id="1378264"/>
    <lineage>
        <taxon>Eukaryota</taxon>
        <taxon>Fungi</taxon>
        <taxon>Dikarya</taxon>
        <taxon>Ascomycota</taxon>
        <taxon>Saccharomycotina</taxon>
        <taxon>Saccharomycetes</taxon>
        <taxon>Phaffomycetales</taxon>
        <taxon>Wickerhamomycetaceae</taxon>
        <taxon>Wickerhamomyces</taxon>
    </lineage>
</organism>